<feature type="region of interest" description="Disordered" evidence="2">
    <location>
        <begin position="129"/>
        <end position="149"/>
    </location>
</feature>
<evidence type="ECO:0000313" key="5">
    <source>
        <dbReference type="RefSeq" id="XP_017774544.1"/>
    </source>
</evidence>
<feature type="compositionally biased region" description="Basic residues" evidence="2">
    <location>
        <begin position="721"/>
        <end position="731"/>
    </location>
</feature>
<evidence type="ECO:0000256" key="2">
    <source>
        <dbReference type="SAM" id="MobiDB-lite"/>
    </source>
</evidence>
<feature type="domain" description="Mif2/CENP-C cupin" evidence="3">
    <location>
        <begin position="887"/>
        <end position="959"/>
    </location>
</feature>
<dbReference type="SUPFAM" id="SSF51182">
    <property type="entry name" value="RmlC-like cupins"/>
    <property type="match status" value="1"/>
</dbReference>
<proteinExistence type="predicted"/>
<name>A0ABM1MIZ4_NICVS</name>
<dbReference type="GeneID" id="108561210"/>
<feature type="compositionally biased region" description="Polar residues" evidence="2">
    <location>
        <begin position="356"/>
        <end position="367"/>
    </location>
</feature>
<organism evidence="4 5">
    <name type="scientific">Nicrophorus vespilloides</name>
    <name type="common">Boreal carrion beetle</name>
    <dbReference type="NCBI Taxonomy" id="110193"/>
    <lineage>
        <taxon>Eukaryota</taxon>
        <taxon>Metazoa</taxon>
        <taxon>Ecdysozoa</taxon>
        <taxon>Arthropoda</taxon>
        <taxon>Hexapoda</taxon>
        <taxon>Insecta</taxon>
        <taxon>Pterygota</taxon>
        <taxon>Neoptera</taxon>
        <taxon>Endopterygota</taxon>
        <taxon>Coleoptera</taxon>
        <taxon>Polyphaga</taxon>
        <taxon>Staphyliniformia</taxon>
        <taxon>Silphidae</taxon>
        <taxon>Nicrophorinae</taxon>
        <taxon>Nicrophorus</taxon>
    </lineage>
</organism>
<feature type="region of interest" description="Disordered" evidence="2">
    <location>
        <begin position="332"/>
        <end position="367"/>
    </location>
</feature>
<feature type="compositionally biased region" description="Polar residues" evidence="2">
    <location>
        <begin position="534"/>
        <end position="543"/>
    </location>
</feature>
<feature type="region of interest" description="Disordered" evidence="2">
    <location>
        <begin position="25"/>
        <end position="44"/>
    </location>
</feature>
<protein>
    <submittedName>
        <fullName evidence="5">Uncharacterized protein LOC108561210</fullName>
    </submittedName>
</protein>
<feature type="compositionally biased region" description="Polar residues" evidence="2">
    <location>
        <begin position="338"/>
        <end position="348"/>
    </location>
</feature>
<feature type="region of interest" description="Disordered" evidence="2">
    <location>
        <begin position="720"/>
        <end position="751"/>
    </location>
</feature>
<dbReference type="InterPro" id="IPR014710">
    <property type="entry name" value="RmlC-like_jellyroll"/>
</dbReference>
<dbReference type="Gene3D" id="2.60.120.10">
    <property type="entry name" value="Jelly Rolls"/>
    <property type="match status" value="1"/>
</dbReference>
<feature type="coiled-coil region" evidence="1">
    <location>
        <begin position="419"/>
        <end position="446"/>
    </location>
</feature>
<keyword evidence="1" id="KW-0175">Coiled coil</keyword>
<dbReference type="InterPro" id="IPR025974">
    <property type="entry name" value="Mif2/CENP-C_cupin"/>
</dbReference>
<dbReference type="Proteomes" id="UP000695000">
    <property type="component" value="Unplaced"/>
</dbReference>
<dbReference type="InterPro" id="IPR011051">
    <property type="entry name" value="RmlC_Cupin_sf"/>
</dbReference>
<reference evidence="5" key="1">
    <citation type="submission" date="2025-08" db="UniProtKB">
        <authorList>
            <consortium name="RefSeq"/>
        </authorList>
    </citation>
    <scope>IDENTIFICATION</scope>
    <source>
        <tissue evidence="5">Whole Larva</tissue>
    </source>
</reference>
<dbReference type="Pfam" id="PF11699">
    <property type="entry name" value="CENP-C_C"/>
    <property type="match status" value="1"/>
</dbReference>
<accession>A0ABM1MIZ4</accession>
<keyword evidence="4" id="KW-1185">Reference proteome</keyword>
<evidence type="ECO:0000259" key="3">
    <source>
        <dbReference type="Pfam" id="PF11699"/>
    </source>
</evidence>
<evidence type="ECO:0000256" key="1">
    <source>
        <dbReference type="SAM" id="Coils"/>
    </source>
</evidence>
<sequence length="974" mass="108932">MDRLPDLYTEPVNLQNEQEYMDSTTSLPILPSDTSSEEDSNPNLVNRRWNRDKMFPKVVREYSVEKLSKSALKKRFHGLIENDNSATSVPCSTPVAFRKSTKSTITPINCSPITKTLNNYKKRVSRSLTDNPVSKNKRNSNIRGNIIMNGGRKNNSLHVNNIDNCNVHSERIQKSIAINTTLKRDSLPRMITRLTRTTATNTSAPINNTSNVMMPPPAKEMNNTCASNAEQSVKNPSMYEASAEESIRVMKDVRTKKLRRKVKATNIETDSDVVVSPSKRNKTVQNEKLNVDNLNIHETPSLITTNAQKSLQMDIVKINLFQNRARLNLDNEEVPTKPLNSTESNNVSIPKEKTSDSSNQILTRSRNKSAVTSVNGITELADLSKTNSNVVHERSRRKVKPKEPTIYILENVTIKPENVSKAKKRRNKKTTELNELDNELEELRKLYKTPHQDIGVGLSADERINSVVDEFIHSMDKNNQVENDDVTASDIPVNRNIRKSKTNKSSTHDDIAEGLSADEPINLVVDKSVNSMDINNHTGNVEESASDIPVNRKIRKSKTNPSQTHNDIDVGRRTDERFNSVVGECINSVNINNHIGNVEETASDIPVKRKRGRPRKHPLPTENGKSVEKIFTKNVPKKKPAKTKEIAAKCTNNVSNKNDTKQNPSETNMPPEANISVNTVQEEVHVQNDAPPVEDTLTIGKRIRKPPKINSMQIMYINQKSPKKTRAKRVTKQKEKTLPKSSTKTKKVKTVKPANSIEDNISKNILNDDELANFSTSSSLNTQGFKVPKGKVIPQTNTTSVKTALSSIIESDAGTTATNILTCDEVNVMGPGDNETITSNLGVSRLGRSKCQYNNTPFTLPGSTQMIDWISNKPEFKKLGNNLSAPTLRTNTLSFGHFKIMPKNKKTTSIAHKSNLSFIILEGEVLVHVYTRQALLGKSTRFYIPAGVEYCLENISEDQTVWLEYTKETCSSVK</sequence>
<evidence type="ECO:0000313" key="4">
    <source>
        <dbReference type="Proteomes" id="UP000695000"/>
    </source>
</evidence>
<gene>
    <name evidence="5" type="primary">LOC108561210</name>
</gene>
<feature type="region of interest" description="Disordered" evidence="2">
    <location>
        <begin position="534"/>
        <end position="569"/>
    </location>
</feature>
<dbReference type="RefSeq" id="XP_017774544.1">
    <property type="nucleotide sequence ID" value="XM_017919055.1"/>
</dbReference>